<proteinExistence type="predicted"/>
<evidence type="ECO:0000256" key="4">
    <source>
        <dbReference type="ARBA" id="ARBA00023034"/>
    </source>
</evidence>
<evidence type="ECO:0000256" key="1">
    <source>
        <dbReference type="ARBA" id="ARBA00004601"/>
    </source>
</evidence>
<keyword evidence="2" id="KW-0813">Transport</keyword>
<dbReference type="CDD" id="cd14235">
    <property type="entry name" value="GAT_GGA_fungi"/>
    <property type="match status" value="1"/>
</dbReference>
<gene>
    <name evidence="9" type="ORF">RHS01_11007</name>
</gene>
<evidence type="ECO:0000256" key="5">
    <source>
        <dbReference type="ARBA" id="ARBA00053552"/>
    </source>
</evidence>
<dbReference type="PROSITE" id="PS50179">
    <property type="entry name" value="VHS"/>
    <property type="match status" value="1"/>
</dbReference>
<dbReference type="GO" id="GO:0043328">
    <property type="term" value="P:protein transport to vacuole involved in ubiquitin-dependent protein catabolic process via the multivesicular body sorting pathway"/>
    <property type="evidence" value="ECO:0007669"/>
    <property type="project" value="TreeGrafter"/>
</dbReference>
<dbReference type="EMBL" id="JACYCF010000045">
    <property type="protein sequence ID" value="KAF8748179.1"/>
    <property type="molecule type" value="Genomic_DNA"/>
</dbReference>
<reference evidence="9" key="1">
    <citation type="submission" date="2020-09" db="EMBL/GenBank/DDBJ databases">
        <title>Comparative genome analyses of four rice-infecting Rhizoctonia solani isolates reveal extensive enrichment of homogalacturonan modification genes.</title>
        <authorList>
            <person name="Lee D.-Y."/>
            <person name="Jeon J."/>
            <person name="Kim K.-T."/>
            <person name="Cheong K."/>
            <person name="Song H."/>
            <person name="Choi G."/>
            <person name="Ko J."/>
            <person name="Opiyo S.O."/>
            <person name="Zuo S."/>
            <person name="Madhav S."/>
            <person name="Lee Y.-H."/>
            <person name="Wang G.-L."/>
        </authorList>
    </citation>
    <scope>NUCLEOTIDE SEQUENCE</scope>
    <source>
        <strain evidence="9">AG1-IA B2</strain>
    </source>
</reference>
<evidence type="ECO:0000259" key="8">
    <source>
        <dbReference type="PROSITE" id="PS50909"/>
    </source>
</evidence>
<dbReference type="GO" id="GO:0005802">
    <property type="term" value="C:trans-Golgi network"/>
    <property type="evidence" value="ECO:0007669"/>
    <property type="project" value="TreeGrafter"/>
</dbReference>
<dbReference type="InterPro" id="IPR052653">
    <property type="entry name" value="ARF-binding"/>
</dbReference>
<dbReference type="PANTHER" id="PTHR47180">
    <property type="entry name" value="ADP-RIBOSYLATION FACTOR-BINDING PROTEIN GGA1-RELATED"/>
    <property type="match status" value="1"/>
</dbReference>
<dbReference type="InterPro" id="IPR038425">
    <property type="entry name" value="GAT_sf"/>
</dbReference>
<dbReference type="SMART" id="SM00288">
    <property type="entry name" value="VHS"/>
    <property type="match status" value="1"/>
</dbReference>
<feature type="compositionally biased region" description="Low complexity" evidence="6">
    <location>
        <begin position="352"/>
        <end position="363"/>
    </location>
</feature>
<dbReference type="PANTHER" id="PTHR47180:SF1">
    <property type="entry name" value="ADP-RIBOSYLATION FACTOR-BINDING PROTEIN GGA1-RELATED"/>
    <property type="match status" value="1"/>
</dbReference>
<dbReference type="InterPro" id="IPR004152">
    <property type="entry name" value="GAT_dom"/>
</dbReference>
<evidence type="ECO:0000256" key="3">
    <source>
        <dbReference type="ARBA" id="ARBA00022927"/>
    </source>
</evidence>
<feature type="region of interest" description="Disordered" evidence="6">
    <location>
        <begin position="414"/>
        <end position="466"/>
    </location>
</feature>
<feature type="region of interest" description="Disordered" evidence="6">
    <location>
        <begin position="332"/>
        <end position="369"/>
    </location>
</feature>
<sequence length="490" mass="54589">MVQRACDPSLHEPNYALNLELVEYIKKKKANTPREAAMAIVHNINHRNPHVSILALNLLQTLVNSLGHLFHLQIATKEFLNELVRRFPERPPPFPGPIMTRILDLIHEWRETICKESRWKEDLGNIKDMHRLLGTKVWYRFRDAPRTTQNLQPTEATANLKSPEELEQEDRDAQSAKLQELIRRGTPRDLAAAQELMKSLSGANPESKPDYRKQTMHELDKLQAKVILLNELLDNFDVSRGEKFAKGDAYDQVAGVLRQARPKIQKWIGEAEEGDPESLDTFLHMNDMINNVIERYERYQKGDYSATIEPVASTSNTNAPKDNLIDFFGDDEASAAPASSGPANDLDGLFGSSTPASPTSSSTSPPPQLNARANIMAAFNQPQASQLNQFGTQPFFSPTPQFGAPAQTVVPPHLGSGAASPFGGAATPTSQSQFGGIMLPTTPRPSSATPLPRLRHNSSHSRGPRTRSRIWQVCFDMFAFSGKRLAGWFR</sequence>
<dbReference type="FunFam" id="1.25.40.90:FF:000008">
    <property type="entry name" value="VHS domain protein"/>
    <property type="match status" value="1"/>
</dbReference>
<feature type="compositionally biased region" description="Low complexity" evidence="6">
    <location>
        <begin position="334"/>
        <end position="343"/>
    </location>
</feature>
<comment type="subcellular location">
    <subcellularLocation>
        <location evidence="1">Golgi apparatus</location>
        <location evidence="1">trans-Golgi network</location>
    </subcellularLocation>
</comment>
<evidence type="ECO:0000313" key="9">
    <source>
        <dbReference type="EMBL" id="KAF8748179.1"/>
    </source>
</evidence>
<organism evidence="9 10">
    <name type="scientific">Rhizoctonia solani</name>
    <dbReference type="NCBI Taxonomy" id="456999"/>
    <lineage>
        <taxon>Eukaryota</taxon>
        <taxon>Fungi</taxon>
        <taxon>Dikarya</taxon>
        <taxon>Basidiomycota</taxon>
        <taxon>Agaricomycotina</taxon>
        <taxon>Agaricomycetes</taxon>
        <taxon>Cantharellales</taxon>
        <taxon>Ceratobasidiaceae</taxon>
        <taxon>Rhizoctonia</taxon>
    </lineage>
</organism>
<dbReference type="Gene3D" id="1.25.40.90">
    <property type="match status" value="1"/>
</dbReference>
<dbReference type="InterPro" id="IPR002014">
    <property type="entry name" value="VHS_dom"/>
</dbReference>
<dbReference type="CDD" id="cd16998">
    <property type="entry name" value="VHS_GGA_fungi"/>
    <property type="match status" value="1"/>
</dbReference>
<evidence type="ECO:0000256" key="6">
    <source>
        <dbReference type="SAM" id="MobiDB-lite"/>
    </source>
</evidence>
<feature type="region of interest" description="Disordered" evidence="6">
    <location>
        <begin position="148"/>
        <end position="175"/>
    </location>
</feature>
<dbReference type="Pfam" id="PF03127">
    <property type="entry name" value="GAT"/>
    <property type="match status" value="1"/>
</dbReference>
<dbReference type="PROSITE" id="PS50909">
    <property type="entry name" value="GAT"/>
    <property type="match status" value="1"/>
</dbReference>
<feature type="domain" description="VHS" evidence="7">
    <location>
        <begin position="5"/>
        <end position="133"/>
    </location>
</feature>
<evidence type="ECO:0000313" key="10">
    <source>
        <dbReference type="Proteomes" id="UP000614334"/>
    </source>
</evidence>
<protein>
    <submittedName>
        <fullName evidence="9">Domain present in VPS-27, Hrs and STAM</fullName>
    </submittedName>
</protein>
<dbReference type="SUPFAM" id="SSF89009">
    <property type="entry name" value="GAT-like domain"/>
    <property type="match status" value="1"/>
</dbReference>
<accession>A0A8H7I3Z1</accession>
<keyword evidence="4" id="KW-0333">Golgi apparatus</keyword>
<feature type="compositionally biased region" description="Basic residues" evidence="6">
    <location>
        <begin position="453"/>
        <end position="466"/>
    </location>
</feature>
<dbReference type="GO" id="GO:0006895">
    <property type="term" value="P:Golgi to endosome transport"/>
    <property type="evidence" value="ECO:0007669"/>
    <property type="project" value="TreeGrafter"/>
</dbReference>
<feature type="domain" description="GAT" evidence="8">
    <location>
        <begin position="171"/>
        <end position="301"/>
    </location>
</feature>
<dbReference type="InterPro" id="IPR008942">
    <property type="entry name" value="ENTH_VHS"/>
</dbReference>
<keyword evidence="3" id="KW-0653">Protein transport</keyword>
<dbReference type="GO" id="GO:0006896">
    <property type="term" value="P:Golgi to vacuole transport"/>
    <property type="evidence" value="ECO:0007669"/>
    <property type="project" value="UniProtKB-ARBA"/>
</dbReference>
<dbReference type="AlphaFoldDB" id="A0A8H7I3Z1"/>
<evidence type="ECO:0000256" key="2">
    <source>
        <dbReference type="ARBA" id="ARBA00022448"/>
    </source>
</evidence>
<dbReference type="GO" id="GO:0043130">
    <property type="term" value="F:ubiquitin binding"/>
    <property type="evidence" value="ECO:0007669"/>
    <property type="project" value="InterPro"/>
</dbReference>
<feature type="compositionally biased region" description="Low complexity" evidence="6">
    <location>
        <begin position="415"/>
        <end position="429"/>
    </location>
</feature>
<dbReference type="Gene3D" id="1.20.58.160">
    <property type="match status" value="1"/>
</dbReference>
<dbReference type="SUPFAM" id="SSF48464">
    <property type="entry name" value="ENTH/VHS domain"/>
    <property type="match status" value="1"/>
</dbReference>
<evidence type="ECO:0000259" key="7">
    <source>
        <dbReference type="PROSITE" id="PS50179"/>
    </source>
</evidence>
<comment type="function">
    <text evidence="5">May play a role in the regulation of membrane traffic through the trans-Golgi network.</text>
</comment>
<dbReference type="Proteomes" id="UP000614334">
    <property type="component" value="Unassembled WGS sequence"/>
</dbReference>
<name>A0A8H7I3Z1_9AGAM</name>
<dbReference type="GO" id="GO:0035091">
    <property type="term" value="F:phosphatidylinositol binding"/>
    <property type="evidence" value="ECO:0007669"/>
    <property type="project" value="InterPro"/>
</dbReference>
<comment type="caution">
    <text evidence="9">The sequence shown here is derived from an EMBL/GenBank/DDBJ whole genome shotgun (WGS) entry which is preliminary data.</text>
</comment>
<feature type="compositionally biased region" description="Polar residues" evidence="6">
    <location>
        <begin position="148"/>
        <end position="160"/>
    </location>
</feature>
<dbReference type="Pfam" id="PF00790">
    <property type="entry name" value="VHS"/>
    <property type="match status" value="1"/>
</dbReference>
<dbReference type="GO" id="GO:0005829">
    <property type="term" value="C:cytosol"/>
    <property type="evidence" value="ECO:0007669"/>
    <property type="project" value="GOC"/>
</dbReference>